<protein>
    <submittedName>
        <fullName evidence="1">Uncharacterized protein</fullName>
    </submittedName>
</protein>
<gene>
    <name evidence="1" type="ORF">DPMN_127092</name>
</gene>
<reference evidence="1" key="2">
    <citation type="submission" date="2020-11" db="EMBL/GenBank/DDBJ databases">
        <authorList>
            <person name="McCartney M.A."/>
            <person name="Auch B."/>
            <person name="Kono T."/>
            <person name="Mallez S."/>
            <person name="Becker A."/>
            <person name="Gohl D.M."/>
            <person name="Silverstein K.A.T."/>
            <person name="Koren S."/>
            <person name="Bechman K.B."/>
            <person name="Herman A."/>
            <person name="Abrahante J.E."/>
            <person name="Garbe J."/>
        </authorList>
    </citation>
    <scope>NUCLEOTIDE SEQUENCE</scope>
    <source>
        <strain evidence="1">Duluth1</strain>
        <tissue evidence="1">Whole animal</tissue>
    </source>
</reference>
<name>A0A9D4GYB9_DREPO</name>
<accession>A0A9D4GYB9</accession>
<sequence>MAILIRTSARLYHPWSILQPSTSGQFFKLLAIHGDECAGVGLAVQHYRRLPRAKIISYALALS</sequence>
<proteinExistence type="predicted"/>
<dbReference type="EMBL" id="JAIWYP010000005">
    <property type="protein sequence ID" value="KAH3825218.1"/>
    <property type="molecule type" value="Genomic_DNA"/>
</dbReference>
<evidence type="ECO:0000313" key="2">
    <source>
        <dbReference type="Proteomes" id="UP000828390"/>
    </source>
</evidence>
<organism evidence="1 2">
    <name type="scientific">Dreissena polymorpha</name>
    <name type="common">Zebra mussel</name>
    <name type="synonym">Mytilus polymorpha</name>
    <dbReference type="NCBI Taxonomy" id="45954"/>
    <lineage>
        <taxon>Eukaryota</taxon>
        <taxon>Metazoa</taxon>
        <taxon>Spiralia</taxon>
        <taxon>Lophotrochozoa</taxon>
        <taxon>Mollusca</taxon>
        <taxon>Bivalvia</taxon>
        <taxon>Autobranchia</taxon>
        <taxon>Heteroconchia</taxon>
        <taxon>Euheterodonta</taxon>
        <taxon>Imparidentia</taxon>
        <taxon>Neoheterodontei</taxon>
        <taxon>Myida</taxon>
        <taxon>Dreissenoidea</taxon>
        <taxon>Dreissenidae</taxon>
        <taxon>Dreissena</taxon>
    </lineage>
</organism>
<evidence type="ECO:0000313" key="1">
    <source>
        <dbReference type="EMBL" id="KAH3825218.1"/>
    </source>
</evidence>
<reference evidence="1" key="1">
    <citation type="journal article" date="2019" name="bioRxiv">
        <title>The Genome of the Zebra Mussel, Dreissena polymorpha: A Resource for Invasive Species Research.</title>
        <authorList>
            <person name="McCartney M.A."/>
            <person name="Auch B."/>
            <person name="Kono T."/>
            <person name="Mallez S."/>
            <person name="Zhang Y."/>
            <person name="Obille A."/>
            <person name="Becker A."/>
            <person name="Abrahante J.E."/>
            <person name="Garbe J."/>
            <person name="Badalamenti J.P."/>
            <person name="Herman A."/>
            <person name="Mangelson H."/>
            <person name="Liachko I."/>
            <person name="Sullivan S."/>
            <person name="Sone E.D."/>
            <person name="Koren S."/>
            <person name="Silverstein K.A.T."/>
            <person name="Beckman K.B."/>
            <person name="Gohl D.M."/>
        </authorList>
    </citation>
    <scope>NUCLEOTIDE SEQUENCE</scope>
    <source>
        <strain evidence="1">Duluth1</strain>
        <tissue evidence="1">Whole animal</tissue>
    </source>
</reference>
<keyword evidence="2" id="KW-1185">Reference proteome</keyword>
<dbReference type="AlphaFoldDB" id="A0A9D4GYB9"/>
<dbReference type="Proteomes" id="UP000828390">
    <property type="component" value="Unassembled WGS sequence"/>
</dbReference>
<comment type="caution">
    <text evidence="1">The sequence shown here is derived from an EMBL/GenBank/DDBJ whole genome shotgun (WGS) entry which is preliminary data.</text>
</comment>